<comment type="caution">
    <text evidence="4">The sequence shown here is derived from an EMBL/GenBank/DDBJ whole genome shotgun (WGS) entry which is preliminary data.</text>
</comment>
<dbReference type="GO" id="GO:0071949">
    <property type="term" value="F:FAD binding"/>
    <property type="evidence" value="ECO:0007669"/>
    <property type="project" value="InterPro"/>
</dbReference>
<dbReference type="Gene3D" id="3.30.43.10">
    <property type="entry name" value="Uridine Diphospho-n-acetylenolpyruvylglucosamine Reductase, domain 2"/>
    <property type="match status" value="1"/>
</dbReference>
<dbReference type="PANTHER" id="PTHR42659">
    <property type="entry name" value="XANTHINE DEHYDROGENASE SUBUNIT C-RELATED"/>
    <property type="match status" value="1"/>
</dbReference>
<dbReference type="InterPro" id="IPR016167">
    <property type="entry name" value="FAD-bd_PCMH_sub1"/>
</dbReference>
<evidence type="ECO:0000256" key="1">
    <source>
        <dbReference type="ARBA" id="ARBA00022630"/>
    </source>
</evidence>
<dbReference type="Pfam" id="PF03450">
    <property type="entry name" value="CO_deh_flav_C"/>
    <property type="match status" value="1"/>
</dbReference>
<dbReference type="PANTHER" id="PTHR42659:SF1">
    <property type="entry name" value="OXIDOREDUCTASE"/>
    <property type="match status" value="1"/>
</dbReference>
<keyword evidence="1" id="KW-0285">Flavoprotein</keyword>
<dbReference type="PROSITE" id="PS51387">
    <property type="entry name" value="FAD_PCMH"/>
    <property type="match status" value="1"/>
</dbReference>
<dbReference type="Pfam" id="PF00941">
    <property type="entry name" value="FAD_binding_5"/>
    <property type="match status" value="1"/>
</dbReference>
<dbReference type="RefSeq" id="WP_188660501.1">
    <property type="nucleotide sequence ID" value="NZ_BMIH01000005.1"/>
</dbReference>
<dbReference type="InterPro" id="IPR005107">
    <property type="entry name" value="CO_DH_flav_C"/>
</dbReference>
<reference evidence="4" key="2">
    <citation type="submission" date="2020-09" db="EMBL/GenBank/DDBJ databases">
        <authorList>
            <person name="Sun Q."/>
            <person name="Zhou Y."/>
        </authorList>
    </citation>
    <scope>NUCLEOTIDE SEQUENCE</scope>
    <source>
        <strain evidence="4">CGMCC 1.15330</strain>
    </source>
</reference>
<dbReference type="Gene3D" id="3.30.390.50">
    <property type="entry name" value="CO dehydrogenase flavoprotein, C-terminal domain"/>
    <property type="match status" value="1"/>
</dbReference>
<gene>
    <name evidence="4" type="ORF">GCM10011380_33150</name>
</gene>
<organism evidence="4 5">
    <name type="scientific">Sphingomonas metalli</name>
    <dbReference type="NCBI Taxonomy" id="1779358"/>
    <lineage>
        <taxon>Bacteria</taxon>
        <taxon>Pseudomonadati</taxon>
        <taxon>Pseudomonadota</taxon>
        <taxon>Alphaproteobacteria</taxon>
        <taxon>Sphingomonadales</taxon>
        <taxon>Sphingomonadaceae</taxon>
        <taxon>Sphingomonas</taxon>
    </lineage>
</organism>
<protein>
    <submittedName>
        <fullName evidence="4">Oxidoreductase</fullName>
    </submittedName>
</protein>
<evidence type="ECO:0000259" key="3">
    <source>
        <dbReference type="PROSITE" id="PS51387"/>
    </source>
</evidence>
<dbReference type="SMART" id="SM01092">
    <property type="entry name" value="CO_deh_flav_C"/>
    <property type="match status" value="1"/>
</dbReference>
<dbReference type="SUPFAM" id="SSF56176">
    <property type="entry name" value="FAD-binding/transporter-associated domain-like"/>
    <property type="match status" value="1"/>
</dbReference>
<evidence type="ECO:0000313" key="5">
    <source>
        <dbReference type="Proteomes" id="UP000623067"/>
    </source>
</evidence>
<evidence type="ECO:0000256" key="2">
    <source>
        <dbReference type="ARBA" id="ARBA00022827"/>
    </source>
</evidence>
<dbReference type="AlphaFoldDB" id="A0A916WZ01"/>
<feature type="domain" description="FAD-binding PCMH-type" evidence="3">
    <location>
        <begin position="1"/>
        <end position="221"/>
    </location>
</feature>
<keyword evidence="5" id="KW-1185">Reference proteome</keyword>
<dbReference type="InterPro" id="IPR016169">
    <property type="entry name" value="FAD-bd_PCMH_sub2"/>
</dbReference>
<evidence type="ECO:0000313" key="4">
    <source>
        <dbReference type="EMBL" id="GGB41044.1"/>
    </source>
</evidence>
<name>A0A916WZ01_9SPHN</name>
<accession>A0A916WZ01</accession>
<dbReference type="GO" id="GO:0016491">
    <property type="term" value="F:oxidoreductase activity"/>
    <property type="evidence" value="ECO:0007669"/>
    <property type="project" value="InterPro"/>
</dbReference>
<dbReference type="Gene3D" id="3.30.465.10">
    <property type="match status" value="2"/>
</dbReference>
<dbReference type="InterPro" id="IPR036318">
    <property type="entry name" value="FAD-bd_PCMH-like_sf"/>
</dbReference>
<reference evidence="4" key="1">
    <citation type="journal article" date="2014" name="Int. J. Syst. Evol. Microbiol.">
        <title>Complete genome sequence of Corynebacterium casei LMG S-19264T (=DSM 44701T), isolated from a smear-ripened cheese.</title>
        <authorList>
            <consortium name="US DOE Joint Genome Institute (JGI-PGF)"/>
            <person name="Walter F."/>
            <person name="Albersmeier A."/>
            <person name="Kalinowski J."/>
            <person name="Ruckert C."/>
        </authorList>
    </citation>
    <scope>NUCLEOTIDE SEQUENCE</scope>
    <source>
        <strain evidence="4">CGMCC 1.15330</strain>
    </source>
</reference>
<dbReference type="InterPro" id="IPR016166">
    <property type="entry name" value="FAD-bd_PCMH"/>
</dbReference>
<dbReference type="SUPFAM" id="SSF55447">
    <property type="entry name" value="CO dehydrogenase flavoprotein C-terminal domain-like"/>
    <property type="match status" value="1"/>
</dbReference>
<proteinExistence type="predicted"/>
<sequence length="329" mass="34400">MTPFDYARATDRADALRQGAATNIAFLGGGTNLVDLMRERVASPARVIDVSLLPGAIEDSEGGGLMIGAAVRNTALAEHAAVRARYPMLSRAILAGASAQIRNMATVGGNLLQRTRCTYFYDVEGSRCNKRAPGSGCDARDGFNRIHAVLGASEACVATHPSDMCVALAALDAIVHVEGPGGARTLPFGELHRLPGDAPDRDTVLAPGELITAVELPPLPLAARSTYRKVRDRASYAFALVSVAAAVEMDGDRIADLRIAFGGVAHKPWRATRAEAALRGATASAQAFRDAAAAEFADARPLRDNGFKPALATRTLAAVLSELTTGEAA</sequence>
<dbReference type="InterPro" id="IPR002346">
    <property type="entry name" value="Mopterin_DH_FAD-bd"/>
</dbReference>
<dbReference type="InterPro" id="IPR051312">
    <property type="entry name" value="Diverse_Substr_Oxidored"/>
</dbReference>
<keyword evidence="2" id="KW-0274">FAD</keyword>
<dbReference type="EMBL" id="BMIH01000005">
    <property type="protein sequence ID" value="GGB41044.1"/>
    <property type="molecule type" value="Genomic_DNA"/>
</dbReference>
<dbReference type="Proteomes" id="UP000623067">
    <property type="component" value="Unassembled WGS sequence"/>
</dbReference>
<dbReference type="InterPro" id="IPR036683">
    <property type="entry name" value="CO_DH_flav_C_dom_sf"/>
</dbReference>